<proteinExistence type="predicted"/>
<reference evidence="2" key="1">
    <citation type="submission" date="2020-07" db="EMBL/GenBank/DDBJ databases">
        <title>Multicomponent nature underlies the extraordinary mechanical properties of spider dragline silk.</title>
        <authorList>
            <person name="Kono N."/>
            <person name="Nakamura H."/>
            <person name="Mori M."/>
            <person name="Yoshida Y."/>
            <person name="Ohtoshi R."/>
            <person name="Malay A.D."/>
            <person name="Moran D.A.P."/>
            <person name="Tomita M."/>
            <person name="Numata K."/>
            <person name="Arakawa K."/>
        </authorList>
    </citation>
    <scope>NUCLEOTIDE SEQUENCE</scope>
</reference>
<gene>
    <name evidence="2" type="primary">AVEN_90397_1</name>
    <name evidence="2" type="ORF">TNCT_195851</name>
</gene>
<organism evidence="2 3">
    <name type="scientific">Trichonephila clavata</name>
    <name type="common">Joro spider</name>
    <name type="synonym">Nephila clavata</name>
    <dbReference type="NCBI Taxonomy" id="2740835"/>
    <lineage>
        <taxon>Eukaryota</taxon>
        <taxon>Metazoa</taxon>
        <taxon>Ecdysozoa</taxon>
        <taxon>Arthropoda</taxon>
        <taxon>Chelicerata</taxon>
        <taxon>Arachnida</taxon>
        <taxon>Araneae</taxon>
        <taxon>Araneomorphae</taxon>
        <taxon>Entelegynae</taxon>
        <taxon>Araneoidea</taxon>
        <taxon>Nephilidae</taxon>
        <taxon>Trichonephila</taxon>
    </lineage>
</organism>
<evidence type="ECO:0000313" key="3">
    <source>
        <dbReference type="Proteomes" id="UP000887116"/>
    </source>
</evidence>
<feature type="region of interest" description="Disordered" evidence="1">
    <location>
        <begin position="173"/>
        <end position="242"/>
    </location>
</feature>
<keyword evidence="3" id="KW-1185">Reference proteome</keyword>
<feature type="compositionally biased region" description="Basic and acidic residues" evidence="1">
    <location>
        <begin position="228"/>
        <end position="242"/>
    </location>
</feature>
<comment type="caution">
    <text evidence="2">The sequence shown here is derived from an EMBL/GenBank/DDBJ whole genome shotgun (WGS) entry which is preliminary data.</text>
</comment>
<dbReference type="AlphaFoldDB" id="A0A8X6JAR1"/>
<feature type="compositionally biased region" description="Basic and acidic residues" evidence="1">
    <location>
        <begin position="187"/>
        <end position="198"/>
    </location>
</feature>
<dbReference type="Proteomes" id="UP000887116">
    <property type="component" value="Unassembled WGS sequence"/>
</dbReference>
<dbReference type="OrthoDB" id="10536254at2759"/>
<accession>A0A8X6JAR1</accession>
<evidence type="ECO:0000256" key="1">
    <source>
        <dbReference type="SAM" id="MobiDB-lite"/>
    </source>
</evidence>
<name>A0A8X6JAR1_TRICU</name>
<protein>
    <submittedName>
        <fullName evidence="2">Uncharacterized protein</fullName>
    </submittedName>
</protein>
<feature type="compositionally biased region" description="Basic residues" evidence="1">
    <location>
        <begin position="199"/>
        <end position="212"/>
    </location>
</feature>
<sequence>MAAAQECKQIEQRIKEMIFKTKPAGEPLANCDMKPKFNHNPFSVDDKCLVTNIEKMAHLSQNPPFGERTSTSNLINQTGASELIDLNVLNDFAAKHIPDSPFNSSNMALSSNDLKLPHPDIDDCNVDIKNGDQPGIAVLLNTISKEIQNSPNFLSMPENPLPQMLGSPIKESSLTQSLDPNLPVSDSKQKDEGNDKNTQKKRKKASQKRQAKDKKMKEKTTGMSITKESFENGKKNFENKGENMLKSPAKLNQNVKAIEKGAEQSDQLPDIKAKKPIYAALGKEYSLFFQEENRKFFDSGKLVRPCDSAAEHHLVENKIHHYRIMHEWQEIWNQQALLVNTIVPIDSSIKFELGSSDQMMLPINPGLRITIS</sequence>
<dbReference type="EMBL" id="BMAO01017705">
    <property type="protein sequence ID" value="GFR17858.1"/>
    <property type="molecule type" value="Genomic_DNA"/>
</dbReference>
<evidence type="ECO:0000313" key="2">
    <source>
        <dbReference type="EMBL" id="GFR17858.1"/>
    </source>
</evidence>